<dbReference type="AlphaFoldDB" id="A0A2W4WHF4"/>
<feature type="domain" description="SLH" evidence="1">
    <location>
        <begin position="361"/>
        <end position="424"/>
    </location>
</feature>
<dbReference type="InterPro" id="IPR011459">
    <property type="entry name" value="DUF1565"/>
</dbReference>
<dbReference type="InterPro" id="IPR051465">
    <property type="entry name" value="Cell_Envelope_Struct_Comp"/>
</dbReference>
<evidence type="ECO:0000313" key="3">
    <source>
        <dbReference type="Proteomes" id="UP000249467"/>
    </source>
</evidence>
<dbReference type="InterPro" id="IPR011050">
    <property type="entry name" value="Pectin_lyase_fold/virulence"/>
</dbReference>
<feature type="domain" description="SLH" evidence="1">
    <location>
        <begin position="486"/>
        <end position="550"/>
    </location>
</feature>
<dbReference type="EMBL" id="QBML01000003">
    <property type="protein sequence ID" value="PZO44276.1"/>
    <property type="molecule type" value="Genomic_DNA"/>
</dbReference>
<dbReference type="InterPro" id="IPR012334">
    <property type="entry name" value="Pectin_lyas_fold"/>
</dbReference>
<name>A0A2W4WHF4_9CYAN</name>
<accession>A0A2W4WHF4</accession>
<dbReference type="InterPro" id="IPR006626">
    <property type="entry name" value="PbH1"/>
</dbReference>
<dbReference type="SUPFAM" id="SSF51126">
    <property type="entry name" value="Pectin lyase-like"/>
    <property type="match status" value="1"/>
</dbReference>
<organism evidence="2 3">
    <name type="scientific">Pseudanabaena frigida</name>
    <dbReference type="NCBI Taxonomy" id="945775"/>
    <lineage>
        <taxon>Bacteria</taxon>
        <taxon>Bacillati</taxon>
        <taxon>Cyanobacteriota</taxon>
        <taxon>Cyanophyceae</taxon>
        <taxon>Pseudanabaenales</taxon>
        <taxon>Pseudanabaenaceae</taxon>
        <taxon>Pseudanabaena</taxon>
    </lineage>
</organism>
<proteinExistence type="predicted"/>
<dbReference type="PROSITE" id="PS51272">
    <property type="entry name" value="SLH"/>
    <property type="match status" value="3"/>
</dbReference>
<evidence type="ECO:0000313" key="2">
    <source>
        <dbReference type="EMBL" id="PZO44276.1"/>
    </source>
</evidence>
<sequence length="557" mass="59008">MSLSRTSLRLAFLFTFGLSQTVTLAILNDSAIAQNINPASSTSLNSLQLAQANTIIFVSPNGLDANSGISANQPLRSITAAIARNLQSGTIIQLANGNYTVETGEQFPIKIPTGVTLRGNPANQGQEVIISGGGGFVSPTFARQNVAMLVEKGASVEGITLTNKNTRGYALWVESAQNITIANNTFTNSDHDGVFLTGVTSANVTNNIFTKNGANGLSAVGNSTGNIQSNTFDNTGFGLAIGQNSKVAIISNRLVNNRGGIVVSNLSTPSFRNNLIANNQENGLVILKDRKGQPTVDLGTTASPGQNIFQNNKQTDINNASGVTIVAIGNQVDPKRVQGSVQLVPPTSPITSPSTPTTPTTQVSFKDVPNSYWAQTFIQELASRNIIKGFPDGSFRPNDPVTRAQFAAILSQSMNKSVLRSNVSFADVPSNYWAAAAIQKSYTTGFMSGYTSTTFRPNENISRVQILVSLANGLGYAPTKPADPILQLYSDATTIPAYARNSVAAATENRLVVNYPNLKLLNPNQTATRAEVAAFIYQALVRSGQVQAISSPYIVNP</sequence>
<dbReference type="Pfam" id="PF07602">
    <property type="entry name" value="DUF1565"/>
    <property type="match status" value="1"/>
</dbReference>
<dbReference type="Gene3D" id="2.160.20.10">
    <property type="entry name" value="Single-stranded right-handed beta-helix, Pectin lyase-like"/>
    <property type="match status" value="1"/>
</dbReference>
<dbReference type="Pfam" id="PF00395">
    <property type="entry name" value="SLH"/>
    <property type="match status" value="3"/>
</dbReference>
<dbReference type="Proteomes" id="UP000249467">
    <property type="component" value="Unassembled WGS sequence"/>
</dbReference>
<evidence type="ECO:0000259" key="1">
    <source>
        <dbReference type="PROSITE" id="PS51272"/>
    </source>
</evidence>
<gene>
    <name evidence="2" type="ORF">DCF19_03485</name>
</gene>
<reference evidence="2 3" key="2">
    <citation type="submission" date="2018-06" db="EMBL/GenBank/DDBJ databases">
        <title>Metagenomic assembly of (sub)arctic Cyanobacteria and their associated microbiome from non-axenic cultures.</title>
        <authorList>
            <person name="Baurain D."/>
        </authorList>
    </citation>
    <scope>NUCLEOTIDE SEQUENCE [LARGE SCALE GENOMIC DNA]</scope>
    <source>
        <strain evidence="2">ULC066bin1</strain>
    </source>
</reference>
<feature type="domain" description="SLH" evidence="1">
    <location>
        <begin position="425"/>
        <end position="484"/>
    </location>
</feature>
<dbReference type="SMART" id="SM00710">
    <property type="entry name" value="PbH1"/>
    <property type="match status" value="5"/>
</dbReference>
<dbReference type="PANTHER" id="PTHR43308">
    <property type="entry name" value="OUTER MEMBRANE PROTEIN ALPHA-RELATED"/>
    <property type="match status" value="1"/>
</dbReference>
<comment type="caution">
    <text evidence="2">The sequence shown here is derived from an EMBL/GenBank/DDBJ whole genome shotgun (WGS) entry which is preliminary data.</text>
</comment>
<dbReference type="InterPro" id="IPR001119">
    <property type="entry name" value="SLH_dom"/>
</dbReference>
<reference evidence="2 3" key="1">
    <citation type="submission" date="2018-04" db="EMBL/GenBank/DDBJ databases">
        <authorList>
            <person name="Go L.Y."/>
            <person name="Mitchell J.A."/>
        </authorList>
    </citation>
    <scope>NUCLEOTIDE SEQUENCE [LARGE SCALE GENOMIC DNA]</scope>
    <source>
        <strain evidence="2">ULC066bin1</strain>
    </source>
</reference>
<dbReference type="PANTHER" id="PTHR43308:SF5">
    <property type="entry name" value="S-LAYER PROTEIN _ PEPTIDOGLYCAN ENDO-BETA-N-ACETYLGLUCOSAMINIDASE"/>
    <property type="match status" value="1"/>
</dbReference>
<protein>
    <recommendedName>
        <fullName evidence="1">SLH domain-containing protein</fullName>
    </recommendedName>
</protein>